<evidence type="ECO:0000313" key="2">
    <source>
        <dbReference type="EMBL" id="GAA3624415.1"/>
    </source>
</evidence>
<sequence length="290" mass="33016">MDVRIGLQLYSVRQSLARDPWGTLTQIAEAGFTRLEAANHSARVDQGVGFGVGAAELRDQLRELGLSIVGCHINPLELDILPRALDYQAELGNNQIGCDIEFYPYGDRDSVLRRCETFNQVGALAHERGMRFYYHNHFQEFQRFGDEYVYDLIVANTDPELVFFQFDTYWMYRGGQNPIDWMERLADRVILLHQKDFPADAPQPLNLYDGVVSATENIDMAVFEERKDTRCFTEIGTGVLPIQDIVDAAAGLPNLDYLFLEQDHTTLSEIDSIRRSHDAFAASIDKISWP</sequence>
<proteinExistence type="predicted"/>
<name>A0ABP7A3W6_9ACTN</name>
<keyword evidence="2" id="KW-0413">Isomerase</keyword>
<gene>
    <name evidence="2" type="ORF">GCM10022236_28380</name>
</gene>
<reference evidence="3" key="1">
    <citation type="journal article" date="2019" name="Int. J. Syst. Evol. Microbiol.">
        <title>The Global Catalogue of Microorganisms (GCM) 10K type strain sequencing project: providing services to taxonomists for standard genome sequencing and annotation.</title>
        <authorList>
            <consortium name="The Broad Institute Genomics Platform"/>
            <consortium name="The Broad Institute Genome Sequencing Center for Infectious Disease"/>
            <person name="Wu L."/>
            <person name="Ma J."/>
        </authorList>
    </citation>
    <scope>NUCLEOTIDE SEQUENCE [LARGE SCALE GENOMIC DNA]</scope>
    <source>
        <strain evidence="3">JCM 16929</strain>
    </source>
</reference>
<keyword evidence="3" id="KW-1185">Reference proteome</keyword>
<protein>
    <submittedName>
        <fullName evidence="2">Sugar phosphate isomerase/epimerase</fullName>
    </submittedName>
</protein>
<evidence type="ECO:0000313" key="3">
    <source>
        <dbReference type="Proteomes" id="UP001501490"/>
    </source>
</evidence>
<dbReference type="EMBL" id="BAABAB010000021">
    <property type="protein sequence ID" value="GAA3624415.1"/>
    <property type="molecule type" value="Genomic_DNA"/>
</dbReference>
<dbReference type="PANTHER" id="PTHR12110:SF41">
    <property type="entry name" value="INOSOSE DEHYDRATASE"/>
    <property type="match status" value="1"/>
</dbReference>
<dbReference type="InterPro" id="IPR013022">
    <property type="entry name" value="Xyl_isomerase-like_TIM-brl"/>
</dbReference>
<dbReference type="RefSeq" id="WP_344805596.1">
    <property type="nucleotide sequence ID" value="NZ_BAABAB010000021.1"/>
</dbReference>
<dbReference type="Gene3D" id="3.20.20.150">
    <property type="entry name" value="Divalent-metal-dependent TIM barrel enzymes"/>
    <property type="match status" value="1"/>
</dbReference>
<dbReference type="GO" id="GO:0016853">
    <property type="term" value="F:isomerase activity"/>
    <property type="evidence" value="ECO:0007669"/>
    <property type="project" value="UniProtKB-KW"/>
</dbReference>
<comment type="caution">
    <text evidence="2">The sequence shown here is derived from an EMBL/GenBank/DDBJ whole genome shotgun (WGS) entry which is preliminary data.</text>
</comment>
<dbReference type="PANTHER" id="PTHR12110">
    <property type="entry name" value="HYDROXYPYRUVATE ISOMERASE"/>
    <property type="match status" value="1"/>
</dbReference>
<dbReference type="InterPro" id="IPR050312">
    <property type="entry name" value="IolE/XylAMocC-like"/>
</dbReference>
<accession>A0ABP7A3W6</accession>
<dbReference type="Proteomes" id="UP001501490">
    <property type="component" value="Unassembled WGS sequence"/>
</dbReference>
<feature type="domain" description="Xylose isomerase-like TIM barrel" evidence="1">
    <location>
        <begin position="26"/>
        <end position="248"/>
    </location>
</feature>
<evidence type="ECO:0000259" key="1">
    <source>
        <dbReference type="Pfam" id="PF01261"/>
    </source>
</evidence>
<dbReference type="InterPro" id="IPR036237">
    <property type="entry name" value="Xyl_isomerase-like_sf"/>
</dbReference>
<dbReference type="Pfam" id="PF01261">
    <property type="entry name" value="AP_endonuc_2"/>
    <property type="match status" value="1"/>
</dbReference>
<dbReference type="SUPFAM" id="SSF51658">
    <property type="entry name" value="Xylose isomerase-like"/>
    <property type="match status" value="1"/>
</dbReference>
<organism evidence="2 3">
    <name type="scientific">Microlunatus ginsengisoli</name>
    <dbReference type="NCBI Taxonomy" id="363863"/>
    <lineage>
        <taxon>Bacteria</taxon>
        <taxon>Bacillati</taxon>
        <taxon>Actinomycetota</taxon>
        <taxon>Actinomycetes</taxon>
        <taxon>Propionibacteriales</taxon>
        <taxon>Propionibacteriaceae</taxon>
        <taxon>Microlunatus</taxon>
    </lineage>
</organism>